<dbReference type="RefSeq" id="WP_071059098.1">
    <property type="nucleotide sequence ID" value="NZ_MAXA01000001.1"/>
</dbReference>
<comment type="caution">
    <text evidence="1">The sequence shown here is derived from an EMBL/GenBank/DDBJ whole genome shotgun (WGS) entry which is preliminary data.</text>
</comment>
<keyword evidence="2" id="KW-1185">Reference proteome</keyword>
<name>A0A1S1RJ09_9ACTN</name>
<accession>A0A1S1RJ09</accession>
<dbReference type="Pfam" id="PF06224">
    <property type="entry name" value="AlkZ-like"/>
    <property type="match status" value="1"/>
</dbReference>
<proteinExistence type="predicted"/>
<evidence type="ECO:0000313" key="2">
    <source>
        <dbReference type="Proteomes" id="UP000179769"/>
    </source>
</evidence>
<evidence type="ECO:0000313" key="1">
    <source>
        <dbReference type="EMBL" id="OHV46723.1"/>
    </source>
</evidence>
<dbReference type="OrthoDB" id="9787207at2"/>
<dbReference type="PANTHER" id="PTHR30528:SF0">
    <property type="entry name" value="CYTOPLASMIC PROTEIN"/>
    <property type="match status" value="1"/>
</dbReference>
<dbReference type="InterPro" id="IPR009351">
    <property type="entry name" value="AlkZ-like"/>
</dbReference>
<evidence type="ECO:0008006" key="3">
    <source>
        <dbReference type="Google" id="ProtNLM"/>
    </source>
</evidence>
<dbReference type="EMBL" id="MAXA01000001">
    <property type="protein sequence ID" value="OHV46723.1"/>
    <property type="molecule type" value="Genomic_DNA"/>
</dbReference>
<reference evidence="2" key="1">
    <citation type="submission" date="2016-07" db="EMBL/GenBank/DDBJ databases">
        <title>Frankia sp. NRRL B-16219 Genome sequencing.</title>
        <authorList>
            <person name="Ghodhbane-Gtari F."/>
            <person name="Swanson E."/>
            <person name="Gueddou A."/>
            <person name="Louati M."/>
            <person name="Nouioui I."/>
            <person name="Hezbri K."/>
            <person name="Abebe-Akele F."/>
            <person name="Simpson S."/>
            <person name="Morris K."/>
            <person name="Thomas K."/>
            <person name="Gtari M."/>
            <person name="Tisa L.S."/>
        </authorList>
    </citation>
    <scope>NUCLEOTIDE SEQUENCE [LARGE SCALE GENOMIC DNA]</scope>
    <source>
        <strain evidence="2">NRRL B-16219</strain>
    </source>
</reference>
<sequence>MGKSGRGDELTPGEVRRLALAAQGLIRPHGPAPAGARAIRNLFDLVGVVQIDSANVLARAHYLPGFSRFGPYPTNALDSHVHTDRKAFEYWAHEASLVPVQWQPLFRWRAERALATELRTLARWLELDGIEVEPRGSLAGALACELGSRSVSGTSSERSAV</sequence>
<gene>
    <name evidence="1" type="ORF">BBK14_00080</name>
</gene>
<dbReference type="Proteomes" id="UP000179769">
    <property type="component" value="Unassembled WGS sequence"/>
</dbReference>
<protein>
    <recommendedName>
        <fullName evidence="3">Winged helix-turn-helix domain-containing protein</fullName>
    </recommendedName>
</protein>
<dbReference type="PANTHER" id="PTHR30528">
    <property type="entry name" value="CYTOPLASMIC PROTEIN"/>
    <property type="match status" value="1"/>
</dbReference>
<dbReference type="AlphaFoldDB" id="A0A1S1RJ09"/>
<organism evidence="1 2">
    <name type="scientific">Parafrankia soli</name>
    <dbReference type="NCBI Taxonomy" id="2599596"/>
    <lineage>
        <taxon>Bacteria</taxon>
        <taxon>Bacillati</taxon>
        <taxon>Actinomycetota</taxon>
        <taxon>Actinomycetes</taxon>
        <taxon>Frankiales</taxon>
        <taxon>Frankiaceae</taxon>
        <taxon>Parafrankia</taxon>
    </lineage>
</organism>